<evidence type="ECO:0000313" key="2">
    <source>
        <dbReference type="EMBL" id="EJW95383.1"/>
    </source>
</evidence>
<dbReference type="PANTHER" id="PTHR34138">
    <property type="entry name" value="CELL SHAPE-DETERMINING PROTEIN MREC"/>
    <property type="match status" value="1"/>
</dbReference>
<organism evidence="2">
    <name type="scientific">gut metagenome</name>
    <dbReference type="NCBI Taxonomy" id="749906"/>
    <lineage>
        <taxon>unclassified sequences</taxon>
        <taxon>metagenomes</taxon>
        <taxon>organismal metagenomes</taxon>
    </lineage>
</organism>
<dbReference type="EMBL" id="AMCI01005829">
    <property type="protein sequence ID" value="EJW95383.1"/>
    <property type="molecule type" value="Genomic_DNA"/>
</dbReference>
<proteinExistence type="predicted"/>
<gene>
    <name evidence="2" type="ORF">EVA_16510</name>
</gene>
<dbReference type="Gene3D" id="2.40.10.340">
    <property type="entry name" value="Rod shape-determining protein MreC, domain 1"/>
    <property type="match status" value="1"/>
</dbReference>
<protein>
    <submittedName>
        <fullName evidence="2">Rod shape-determining protein MreC</fullName>
    </submittedName>
</protein>
<dbReference type="PANTHER" id="PTHR34138:SF1">
    <property type="entry name" value="CELL SHAPE-DETERMINING PROTEIN MREC"/>
    <property type="match status" value="1"/>
</dbReference>
<keyword evidence="1" id="KW-0175">Coiled coil</keyword>
<name>J9FLR8_9ZZZZ</name>
<accession>J9FLR8</accession>
<feature type="non-terminal residue" evidence="2">
    <location>
        <position position="139"/>
    </location>
</feature>
<sequence length="139" mass="14526">MIVLCVISLLLLTFYLREGDVGPIHSLRGGVMTVTAPVRMLGSAVAAPFNALGNLARNATASSQTLTELEKENERLTAKVAELSEAEQTASRLEKLVGLKSTYSLESSAARIIGSAGSAWSNAVVIDKGSSSGFEVGMP</sequence>
<dbReference type="GO" id="GO:0005886">
    <property type="term" value="C:plasma membrane"/>
    <property type="evidence" value="ECO:0007669"/>
    <property type="project" value="TreeGrafter"/>
</dbReference>
<comment type="caution">
    <text evidence="2">The sequence shown here is derived from an EMBL/GenBank/DDBJ whole genome shotgun (WGS) entry which is preliminary data.</text>
</comment>
<evidence type="ECO:0000256" key="1">
    <source>
        <dbReference type="SAM" id="Coils"/>
    </source>
</evidence>
<reference evidence="2" key="1">
    <citation type="journal article" date="2012" name="PLoS ONE">
        <title>Gene sets for utilization of primary and secondary nutrition supplies in the distal gut of endangered iberian lynx.</title>
        <authorList>
            <person name="Alcaide M."/>
            <person name="Messina E."/>
            <person name="Richter M."/>
            <person name="Bargiela R."/>
            <person name="Peplies J."/>
            <person name="Huws S.A."/>
            <person name="Newbold C.J."/>
            <person name="Golyshin P.N."/>
            <person name="Simon M.A."/>
            <person name="Lopez G."/>
            <person name="Yakimov M.M."/>
            <person name="Ferrer M."/>
        </authorList>
    </citation>
    <scope>NUCLEOTIDE SEQUENCE</scope>
</reference>
<dbReference type="InterPro" id="IPR042177">
    <property type="entry name" value="Cell/Rod_1"/>
</dbReference>
<feature type="coiled-coil region" evidence="1">
    <location>
        <begin position="59"/>
        <end position="96"/>
    </location>
</feature>
<dbReference type="AlphaFoldDB" id="J9FLR8"/>
<dbReference type="InterPro" id="IPR007221">
    <property type="entry name" value="MreC"/>
</dbReference>
<dbReference type="GO" id="GO:0008360">
    <property type="term" value="P:regulation of cell shape"/>
    <property type="evidence" value="ECO:0007669"/>
    <property type="project" value="InterPro"/>
</dbReference>